<dbReference type="InterPro" id="IPR050295">
    <property type="entry name" value="Plant_2OG-oxidoreductases"/>
</dbReference>
<dbReference type="Gene3D" id="2.60.120.330">
    <property type="entry name" value="B-lactam Antibiotic, Isopenicillin N Synthase, Chain"/>
    <property type="match status" value="1"/>
</dbReference>
<reference evidence="6 7" key="1">
    <citation type="submission" date="2016-07" db="EMBL/GenBank/DDBJ databases">
        <title>Pervasive Adenine N6-methylation of Active Genes in Fungi.</title>
        <authorList>
            <consortium name="DOE Joint Genome Institute"/>
            <person name="Mondo S.J."/>
            <person name="Dannebaum R.O."/>
            <person name="Kuo R.C."/>
            <person name="Labutti K."/>
            <person name="Haridas S."/>
            <person name="Kuo A."/>
            <person name="Salamov A."/>
            <person name="Ahrendt S.R."/>
            <person name="Lipzen A."/>
            <person name="Sullivan W."/>
            <person name="Andreopoulos W.B."/>
            <person name="Clum A."/>
            <person name="Lindquist E."/>
            <person name="Daum C."/>
            <person name="Ramamoorthy G.K."/>
            <person name="Gryganskyi A."/>
            <person name="Culley D."/>
            <person name="Magnuson J.K."/>
            <person name="James T.Y."/>
            <person name="O'Malley M.A."/>
            <person name="Stajich J.E."/>
            <person name="Spatafora J.W."/>
            <person name="Visel A."/>
            <person name="Grigoriev I.V."/>
        </authorList>
    </citation>
    <scope>NUCLEOTIDE SEQUENCE [LARGE SCALE GENOMIC DNA]</scope>
    <source>
        <strain evidence="6 7">ATCC 12442</strain>
    </source>
</reference>
<proteinExistence type="inferred from homology"/>
<evidence type="ECO:0000313" key="7">
    <source>
        <dbReference type="Proteomes" id="UP000193922"/>
    </source>
</evidence>
<dbReference type="STRING" id="61395.A0A1Y1W6D1"/>
<evidence type="ECO:0000256" key="4">
    <source>
        <dbReference type="RuleBase" id="RU003682"/>
    </source>
</evidence>
<comment type="similarity">
    <text evidence="1 4">Belongs to the iron/ascorbate-dependent oxidoreductase family.</text>
</comment>
<comment type="caution">
    <text evidence="6">The sequence shown here is derived from an EMBL/GenBank/DDBJ whole genome shotgun (WGS) entry which is preliminary data.</text>
</comment>
<dbReference type="InterPro" id="IPR027443">
    <property type="entry name" value="IPNS-like_sf"/>
</dbReference>
<dbReference type="Pfam" id="PF03171">
    <property type="entry name" value="2OG-FeII_Oxy"/>
    <property type="match status" value="1"/>
</dbReference>
<dbReference type="AlphaFoldDB" id="A0A1Y1W6D1"/>
<dbReference type="PROSITE" id="PS51471">
    <property type="entry name" value="FE2OG_OXY"/>
    <property type="match status" value="1"/>
</dbReference>
<accession>A0A1Y1W6D1</accession>
<sequence>MTAPDFSSIPVLDLAVARTNKPRFLHDLKHALIHVGFFYVAGHNITQTFLDHLTSLTIKYFDLPLAEKLKTDKIHSPTFLGYSVQGNEITKNKKDNREQFDFANELTQRWQEGRPIHERLTGPNLWPDESVLPGFRDAVLDYHRQANDLAEELTQYVAEAVGLAPNVLLDEFVVKGQQHRGKLVKYPAIDELDATDGDQGVGPHRDTSSLLTILYQANDLPGLQVQNHAGEWIDATPIKGTFVVNIGTGLEYLVQRVAVATTHRVLNPPPGRGPRYSIPFFLGARIDKKLTPLEIPQHILDERPETVVSDSGHQFNELYFEDPGTYTVLNRISSHRDVAAKYYPELAKAHGIDVEGVNAGY</sequence>
<dbReference type="InterPro" id="IPR026992">
    <property type="entry name" value="DIOX_N"/>
</dbReference>
<dbReference type="GO" id="GO:0046872">
    <property type="term" value="F:metal ion binding"/>
    <property type="evidence" value="ECO:0007669"/>
    <property type="project" value="UniProtKB-KW"/>
</dbReference>
<keyword evidence="7" id="KW-1185">Reference proteome</keyword>
<dbReference type="InterPro" id="IPR044861">
    <property type="entry name" value="IPNS-like_FE2OG_OXY"/>
</dbReference>
<evidence type="ECO:0000256" key="3">
    <source>
        <dbReference type="ARBA" id="ARBA00023004"/>
    </source>
</evidence>
<keyword evidence="3 4" id="KW-0408">Iron</keyword>
<feature type="domain" description="Fe2OG dioxygenase" evidence="5">
    <location>
        <begin position="175"/>
        <end position="284"/>
    </location>
</feature>
<dbReference type="OrthoDB" id="288590at2759"/>
<protein>
    <submittedName>
        <fullName evidence="6">Clavaminate synthase-like protein</fullName>
    </submittedName>
</protein>
<evidence type="ECO:0000313" key="6">
    <source>
        <dbReference type="EMBL" id="ORX68806.1"/>
    </source>
</evidence>
<dbReference type="Proteomes" id="UP000193922">
    <property type="component" value="Unassembled WGS sequence"/>
</dbReference>
<evidence type="ECO:0000256" key="1">
    <source>
        <dbReference type="ARBA" id="ARBA00008056"/>
    </source>
</evidence>
<dbReference type="GO" id="GO:0016491">
    <property type="term" value="F:oxidoreductase activity"/>
    <property type="evidence" value="ECO:0007669"/>
    <property type="project" value="UniProtKB-KW"/>
</dbReference>
<name>A0A1Y1W6D1_9FUNG</name>
<keyword evidence="4" id="KW-0560">Oxidoreductase</keyword>
<dbReference type="EMBL" id="MCFD01000009">
    <property type="protein sequence ID" value="ORX68806.1"/>
    <property type="molecule type" value="Genomic_DNA"/>
</dbReference>
<dbReference type="Pfam" id="PF14226">
    <property type="entry name" value="DIOX_N"/>
    <property type="match status" value="1"/>
</dbReference>
<evidence type="ECO:0000256" key="2">
    <source>
        <dbReference type="ARBA" id="ARBA00022723"/>
    </source>
</evidence>
<dbReference type="GeneID" id="63801783"/>
<dbReference type="InterPro" id="IPR005123">
    <property type="entry name" value="Oxoglu/Fe-dep_dioxygenase_dom"/>
</dbReference>
<dbReference type="PANTHER" id="PTHR47991">
    <property type="entry name" value="OXOGLUTARATE/IRON-DEPENDENT DIOXYGENASE"/>
    <property type="match status" value="1"/>
</dbReference>
<gene>
    <name evidence="6" type="ORF">DL89DRAFT_247773</name>
</gene>
<dbReference type="PRINTS" id="PR00682">
    <property type="entry name" value="IPNSYNTHASE"/>
</dbReference>
<dbReference type="RefSeq" id="XP_040742588.1">
    <property type="nucleotide sequence ID" value="XM_040885135.1"/>
</dbReference>
<dbReference type="SUPFAM" id="SSF51197">
    <property type="entry name" value="Clavaminate synthase-like"/>
    <property type="match status" value="1"/>
</dbReference>
<keyword evidence="2 4" id="KW-0479">Metal-binding</keyword>
<organism evidence="6 7">
    <name type="scientific">Linderina pennispora</name>
    <dbReference type="NCBI Taxonomy" id="61395"/>
    <lineage>
        <taxon>Eukaryota</taxon>
        <taxon>Fungi</taxon>
        <taxon>Fungi incertae sedis</taxon>
        <taxon>Zoopagomycota</taxon>
        <taxon>Kickxellomycotina</taxon>
        <taxon>Kickxellomycetes</taxon>
        <taxon>Kickxellales</taxon>
        <taxon>Kickxellaceae</taxon>
        <taxon>Linderina</taxon>
    </lineage>
</organism>
<evidence type="ECO:0000259" key="5">
    <source>
        <dbReference type="PROSITE" id="PS51471"/>
    </source>
</evidence>